<accession>A0ABN9T1R1</accession>
<sequence>PPLAQDRHECDEKCITSYANFERDCTGKADSLELVYEMRLKAAAARKQCHEGYCEEFPSVWLKKKKDMKAEADKRCDDYCKKEKLVERCENRWTLQVDMVYPSVKSGCHNSSTEVQACFSEKSQAASGEEETCQSSGKAGVAVVAATAARGRWGEGAAQGAGKGKRPDTQGERMEGIQGKGFAFTSEKEGELLEWGP</sequence>
<protein>
    <submittedName>
        <fullName evidence="2">Uncharacterized protein</fullName>
    </submittedName>
</protein>
<evidence type="ECO:0000256" key="1">
    <source>
        <dbReference type="SAM" id="MobiDB-lite"/>
    </source>
</evidence>
<comment type="caution">
    <text evidence="2">The sequence shown here is derived from an EMBL/GenBank/DDBJ whole genome shotgun (WGS) entry which is preliminary data.</text>
</comment>
<feature type="region of interest" description="Disordered" evidence="1">
    <location>
        <begin position="152"/>
        <end position="197"/>
    </location>
</feature>
<evidence type="ECO:0000313" key="3">
    <source>
        <dbReference type="Proteomes" id="UP001189429"/>
    </source>
</evidence>
<gene>
    <name evidence="2" type="ORF">PCOR1329_LOCUS34691</name>
</gene>
<feature type="compositionally biased region" description="Basic and acidic residues" evidence="1">
    <location>
        <begin position="165"/>
        <end position="175"/>
    </location>
</feature>
<reference evidence="2" key="1">
    <citation type="submission" date="2023-10" db="EMBL/GenBank/DDBJ databases">
        <authorList>
            <person name="Chen Y."/>
            <person name="Shah S."/>
            <person name="Dougan E. K."/>
            <person name="Thang M."/>
            <person name="Chan C."/>
        </authorList>
    </citation>
    <scope>NUCLEOTIDE SEQUENCE [LARGE SCALE GENOMIC DNA]</scope>
</reference>
<keyword evidence="3" id="KW-1185">Reference proteome</keyword>
<evidence type="ECO:0000313" key="2">
    <source>
        <dbReference type="EMBL" id="CAK0838835.1"/>
    </source>
</evidence>
<name>A0ABN9T1R1_9DINO</name>
<dbReference type="EMBL" id="CAUYUJ010014251">
    <property type="protein sequence ID" value="CAK0838835.1"/>
    <property type="molecule type" value="Genomic_DNA"/>
</dbReference>
<feature type="non-terminal residue" evidence="2">
    <location>
        <position position="1"/>
    </location>
</feature>
<organism evidence="2 3">
    <name type="scientific">Prorocentrum cordatum</name>
    <dbReference type="NCBI Taxonomy" id="2364126"/>
    <lineage>
        <taxon>Eukaryota</taxon>
        <taxon>Sar</taxon>
        <taxon>Alveolata</taxon>
        <taxon>Dinophyceae</taxon>
        <taxon>Prorocentrales</taxon>
        <taxon>Prorocentraceae</taxon>
        <taxon>Prorocentrum</taxon>
    </lineage>
</organism>
<dbReference type="Proteomes" id="UP001189429">
    <property type="component" value="Unassembled WGS sequence"/>
</dbReference>
<proteinExistence type="predicted"/>